<reference evidence="3" key="1">
    <citation type="submission" date="2016-04" db="EMBL/GenBank/DDBJ databases">
        <title>Comparative genomics of biotechnologically important yeasts.</title>
        <authorList>
            <consortium name="DOE Joint Genome Institute"/>
            <person name="Riley R."/>
            <person name="Haridas S."/>
            <person name="Wolfe K.H."/>
            <person name="Lopes M.R."/>
            <person name="Hittinger C.T."/>
            <person name="Goker M."/>
            <person name="Salamov A."/>
            <person name="Wisecaver J."/>
            <person name="Long T.M."/>
            <person name="Aerts A.L."/>
            <person name="Barry K."/>
            <person name="Choi C."/>
            <person name="Clum A."/>
            <person name="Coughlan A.Y."/>
            <person name="Deshpande S."/>
            <person name="Douglass A.P."/>
            <person name="Hanson S.J."/>
            <person name="Klenk H.-P."/>
            <person name="Labutti K."/>
            <person name="Lapidus A."/>
            <person name="Lindquist E."/>
            <person name="Lipzen A."/>
            <person name="Meier-Kolthoff J.P."/>
            <person name="Ohm R.A."/>
            <person name="Otillar R.P."/>
            <person name="Pangilinan J."/>
            <person name="Peng Y."/>
            <person name="Rokas A."/>
            <person name="Rosa C.A."/>
            <person name="Scheuner C."/>
            <person name="Sibirny A.A."/>
            <person name="Slot J.C."/>
            <person name="Stielow J.B."/>
            <person name="Sun H."/>
            <person name="Kurtzman C.P."/>
            <person name="Blackwell M."/>
            <person name="Grigoriev I.V."/>
            <person name="Jeffries T.W."/>
        </authorList>
    </citation>
    <scope>NUCLEOTIDE SEQUENCE [LARGE SCALE GENOMIC DNA]</scope>
    <source>
        <strain evidence="3">NRRL YB-2248</strain>
    </source>
</reference>
<keyword evidence="1" id="KW-0732">Signal</keyword>
<name>A0A1E4SZY2_9ASCO</name>
<gene>
    <name evidence="2" type="ORF">CANARDRAFT_23600</name>
</gene>
<feature type="signal peptide" evidence="1">
    <location>
        <begin position="1"/>
        <end position="18"/>
    </location>
</feature>
<protein>
    <submittedName>
        <fullName evidence="2">Uncharacterized protein</fullName>
    </submittedName>
</protein>
<proteinExistence type="predicted"/>
<organism evidence="2 3">
    <name type="scientific">[Candida] arabinofermentans NRRL YB-2248</name>
    <dbReference type="NCBI Taxonomy" id="983967"/>
    <lineage>
        <taxon>Eukaryota</taxon>
        <taxon>Fungi</taxon>
        <taxon>Dikarya</taxon>
        <taxon>Ascomycota</taxon>
        <taxon>Saccharomycotina</taxon>
        <taxon>Pichiomycetes</taxon>
        <taxon>Pichiales</taxon>
        <taxon>Pichiaceae</taxon>
        <taxon>Ogataea</taxon>
        <taxon>Ogataea/Candida clade</taxon>
    </lineage>
</organism>
<feature type="chain" id="PRO_5009163022" evidence="1">
    <location>
        <begin position="19"/>
        <end position="182"/>
    </location>
</feature>
<dbReference type="Proteomes" id="UP000094801">
    <property type="component" value="Unassembled WGS sequence"/>
</dbReference>
<keyword evidence="3" id="KW-1185">Reference proteome</keyword>
<evidence type="ECO:0000256" key="1">
    <source>
        <dbReference type="SAM" id="SignalP"/>
    </source>
</evidence>
<accession>A0A1E4SZY2</accession>
<evidence type="ECO:0000313" key="2">
    <source>
        <dbReference type="EMBL" id="ODV85048.1"/>
    </source>
</evidence>
<dbReference type="EMBL" id="KV453854">
    <property type="protein sequence ID" value="ODV85048.1"/>
    <property type="molecule type" value="Genomic_DNA"/>
</dbReference>
<sequence length="182" mass="20109">MRLLNLAMLLLLTESANSATLVPSTTASMTSLSTYSYSYNEEKITDASLVINNLQKLTKFNSKHISTANIAFEIFALDVRNNNNSYSELLHTATETGMQSAASSFIKTYDSITSLVSSSNTKGDDLNTLISLEMELITLIPWVESYYQALAYKLDALSYSSKFHGKGNPDISMTDFFYLGSN</sequence>
<dbReference type="AlphaFoldDB" id="A0A1E4SZY2"/>
<evidence type="ECO:0000313" key="3">
    <source>
        <dbReference type="Proteomes" id="UP000094801"/>
    </source>
</evidence>